<dbReference type="OMA" id="GMRANLS"/>
<name>A0A226EE71_FOLCA</name>
<evidence type="ECO:0000259" key="9">
    <source>
        <dbReference type="PROSITE" id="PS50850"/>
    </source>
</evidence>
<dbReference type="SUPFAM" id="SSF103473">
    <property type="entry name" value="MFS general substrate transporter"/>
    <property type="match status" value="1"/>
</dbReference>
<evidence type="ECO:0000313" key="11">
    <source>
        <dbReference type="Proteomes" id="UP000198287"/>
    </source>
</evidence>
<gene>
    <name evidence="10" type="ORF">Fcan01_09339</name>
</gene>
<feature type="transmembrane region" description="Helical" evidence="8">
    <location>
        <begin position="510"/>
        <end position="529"/>
    </location>
</feature>
<feature type="transmembrane region" description="Helical" evidence="8">
    <location>
        <begin position="475"/>
        <end position="498"/>
    </location>
</feature>
<evidence type="ECO:0000313" key="10">
    <source>
        <dbReference type="EMBL" id="OXA55720.1"/>
    </source>
</evidence>
<feature type="transmembrane region" description="Helical" evidence="8">
    <location>
        <begin position="26"/>
        <end position="53"/>
    </location>
</feature>
<accession>A0A226EE71</accession>
<keyword evidence="4" id="KW-0769">Symport</keyword>
<feature type="region of interest" description="Disordered" evidence="7">
    <location>
        <begin position="117"/>
        <end position="136"/>
    </location>
</feature>
<feature type="transmembrane region" description="Helical" evidence="8">
    <location>
        <begin position="245"/>
        <end position="269"/>
    </location>
</feature>
<dbReference type="FunFam" id="1.20.1250.20:FF:000003">
    <property type="entry name" value="Solute carrier family 17 member 3"/>
    <property type="match status" value="1"/>
</dbReference>
<feature type="compositionally biased region" description="Basic and acidic residues" evidence="7">
    <location>
        <begin position="592"/>
        <end position="603"/>
    </location>
</feature>
<dbReference type="PANTHER" id="PTHR11662">
    <property type="entry name" value="SOLUTE CARRIER FAMILY 17"/>
    <property type="match status" value="1"/>
</dbReference>
<dbReference type="AlphaFoldDB" id="A0A226EE71"/>
<dbReference type="CDD" id="cd17318">
    <property type="entry name" value="MFS_SLC17"/>
    <property type="match status" value="1"/>
</dbReference>
<dbReference type="GO" id="GO:0006820">
    <property type="term" value="P:monoatomic anion transport"/>
    <property type="evidence" value="ECO:0007669"/>
    <property type="project" value="TreeGrafter"/>
</dbReference>
<dbReference type="InterPro" id="IPR020846">
    <property type="entry name" value="MFS_dom"/>
</dbReference>
<protein>
    <submittedName>
        <fullName evidence="10">Putative inorganic phosphate cotransporter</fullName>
    </submittedName>
</protein>
<evidence type="ECO:0000256" key="5">
    <source>
        <dbReference type="ARBA" id="ARBA00022989"/>
    </source>
</evidence>
<evidence type="ECO:0000256" key="2">
    <source>
        <dbReference type="ARBA" id="ARBA00022448"/>
    </source>
</evidence>
<dbReference type="Proteomes" id="UP000198287">
    <property type="component" value="Unassembled WGS sequence"/>
</dbReference>
<dbReference type="InterPro" id="IPR011701">
    <property type="entry name" value="MFS"/>
</dbReference>
<dbReference type="GO" id="GO:0015293">
    <property type="term" value="F:symporter activity"/>
    <property type="evidence" value="ECO:0007669"/>
    <property type="project" value="UniProtKB-KW"/>
</dbReference>
<dbReference type="OrthoDB" id="2985014at2759"/>
<evidence type="ECO:0000256" key="3">
    <source>
        <dbReference type="ARBA" id="ARBA00022692"/>
    </source>
</evidence>
<sequence length="623" mass="68643">MSPTEHSFCDPISFDTRPKGIGRRHVLAILGFVAFALSYSMRFNLSIAIVAMVKSSNTIKPTQPVDDIMFEKDICTRNLVLHNHQIPQTNNLTKADDEMYLVIPISSDNDTGRNKYSFGDDAQKPQNFGPAGNNGNVTSVNEDDGEFDWSEAEQGFILGSFFWGYLITQIPGGWMGHKFGGKWPVGIGLFVTALLAIITPATARWGGFQAIVMVRILQGLAGGITVPCMHTLLARWIPPNERGQLTALVYAGMSFGTALSLISSGYIIHYLGWPFVFYITGGATILWFLLWSFLVYNSPSEHPHINSTELKFIQNAIQGYSDGEVSKPRRPPWGKIIRSSPFWAIVFGQLTETWGLYTIMSELPTYMKTVLHYDIKENSLLSALPHFLTWCVGLTVPRVGDFLIKRRYARVGTVRKLCNTIGMWGSAAALLGVAYAGCDRTITVTLLSVGIAATGGILGGVLVNLIDIAPNFAGILMGITNSAGTIPGFLAPWVAGIIIDNDPSLNHWRLVFMITAGISFTGNLLFLLLSSGEEQPWNNYDENEDDSITNQNDVINMTEIDLTKFYSLPVPDVAPSSPENIKFRKRQTGGLESKKETGNDHQKGHGSRYWVEDISGSGFIDIY</sequence>
<feature type="transmembrane region" description="Helical" evidence="8">
    <location>
        <begin position="208"/>
        <end position="233"/>
    </location>
</feature>
<keyword evidence="11" id="KW-1185">Reference proteome</keyword>
<keyword evidence="2" id="KW-0813">Transport</keyword>
<comment type="caution">
    <text evidence="10">The sequence shown here is derived from an EMBL/GenBank/DDBJ whole genome shotgun (WGS) entry which is preliminary data.</text>
</comment>
<proteinExistence type="predicted"/>
<evidence type="ECO:0000256" key="4">
    <source>
        <dbReference type="ARBA" id="ARBA00022847"/>
    </source>
</evidence>
<dbReference type="PANTHER" id="PTHR11662:SF399">
    <property type="entry name" value="FI19708P1-RELATED"/>
    <property type="match status" value="1"/>
</dbReference>
<keyword evidence="3 8" id="KW-0812">Transmembrane</keyword>
<comment type="subcellular location">
    <subcellularLocation>
        <location evidence="1">Membrane</location>
        <topology evidence="1">Multi-pass membrane protein</topology>
    </subcellularLocation>
</comment>
<feature type="transmembrane region" description="Helical" evidence="8">
    <location>
        <begin position="275"/>
        <end position="296"/>
    </location>
</feature>
<dbReference type="PROSITE" id="PS50850">
    <property type="entry name" value="MFS"/>
    <property type="match status" value="1"/>
</dbReference>
<evidence type="ECO:0000256" key="8">
    <source>
        <dbReference type="SAM" id="Phobius"/>
    </source>
</evidence>
<keyword evidence="5 8" id="KW-1133">Transmembrane helix</keyword>
<dbReference type="GO" id="GO:0016020">
    <property type="term" value="C:membrane"/>
    <property type="evidence" value="ECO:0007669"/>
    <property type="project" value="UniProtKB-SubCell"/>
</dbReference>
<dbReference type="InterPro" id="IPR050382">
    <property type="entry name" value="MFS_Na/Anion_cotransporter"/>
</dbReference>
<evidence type="ECO:0000256" key="1">
    <source>
        <dbReference type="ARBA" id="ARBA00004141"/>
    </source>
</evidence>
<evidence type="ECO:0000256" key="7">
    <source>
        <dbReference type="SAM" id="MobiDB-lite"/>
    </source>
</evidence>
<evidence type="ECO:0000256" key="6">
    <source>
        <dbReference type="ARBA" id="ARBA00023136"/>
    </source>
</evidence>
<organism evidence="10 11">
    <name type="scientific">Folsomia candida</name>
    <name type="common">Springtail</name>
    <dbReference type="NCBI Taxonomy" id="158441"/>
    <lineage>
        <taxon>Eukaryota</taxon>
        <taxon>Metazoa</taxon>
        <taxon>Ecdysozoa</taxon>
        <taxon>Arthropoda</taxon>
        <taxon>Hexapoda</taxon>
        <taxon>Collembola</taxon>
        <taxon>Entomobryomorpha</taxon>
        <taxon>Isotomoidea</taxon>
        <taxon>Isotomidae</taxon>
        <taxon>Proisotominae</taxon>
        <taxon>Folsomia</taxon>
    </lineage>
</organism>
<keyword evidence="6 8" id="KW-0472">Membrane</keyword>
<feature type="domain" description="Major facilitator superfamily (MFS) profile" evidence="9">
    <location>
        <begin position="100"/>
        <end position="534"/>
    </location>
</feature>
<feature type="region of interest" description="Disordered" evidence="7">
    <location>
        <begin position="577"/>
        <end position="607"/>
    </location>
</feature>
<dbReference type="Gene3D" id="1.20.1250.20">
    <property type="entry name" value="MFS general substrate transporter like domains"/>
    <property type="match status" value="2"/>
</dbReference>
<feature type="transmembrane region" description="Helical" evidence="8">
    <location>
        <begin position="417"/>
        <end position="436"/>
    </location>
</feature>
<feature type="transmembrane region" description="Helical" evidence="8">
    <location>
        <begin position="442"/>
        <end position="463"/>
    </location>
</feature>
<dbReference type="Pfam" id="PF07690">
    <property type="entry name" value="MFS_1"/>
    <property type="match status" value="1"/>
</dbReference>
<feature type="transmembrane region" description="Helical" evidence="8">
    <location>
        <begin position="183"/>
        <end position="202"/>
    </location>
</feature>
<reference evidence="10 11" key="1">
    <citation type="submission" date="2015-12" db="EMBL/GenBank/DDBJ databases">
        <title>The genome of Folsomia candida.</title>
        <authorList>
            <person name="Faddeeva A."/>
            <person name="Derks M.F."/>
            <person name="Anvar Y."/>
            <person name="Smit S."/>
            <person name="Van Straalen N."/>
            <person name="Roelofs D."/>
        </authorList>
    </citation>
    <scope>NUCLEOTIDE SEQUENCE [LARGE SCALE GENOMIC DNA]</scope>
    <source>
        <strain evidence="10 11">VU population</strain>
        <tissue evidence="10">Whole body</tissue>
    </source>
</reference>
<dbReference type="InterPro" id="IPR036259">
    <property type="entry name" value="MFS_trans_sf"/>
</dbReference>
<dbReference type="EMBL" id="LNIX01000004">
    <property type="protein sequence ID" value="OXA55720.1"/>
    <property type="molecule type" value="Genomic_DNA"/>
</dbReference>